<dbReference type="CDD" id="cd02674">
    <property type="entry name" value="Peptidase_C19R"/>
    <property type="match status" value="1"/>
</dbReference>
<dbReference type="PROSITE" id="PS00973">
    <property type="entry name" value="USP_2"/>
    <property type="match status" value="1"/>
</dbReference>
<evidence type="ECO:0000256" key="5">
    <source>
        <dbReference type="ARBA" id="ARBA00022786"/>
    </source>
</evidence>
<dbReference type="Pfam" id="PF00443">
    <property type="entry name" value="UCH"/>
    <property type="match status" value="1"/>
</dbReference>
<evidence type="ECO:0000256" key="3">
    <source>
        <dbReference type="ARBA" id="ARBA00012759"/>
    </source>
</evidence>
<dbReference type="Gene3D" id="3.90.70.10">
    <property type="entry name" value="Cysteine proteinases"/>
    <property type="match status" value="2"/>
</dbReference>
<feature type="domain" description="USP" evidence="9">
    <location>
        <begin position="308"/>
        <end position="1145"/>
    </location>
</feature>
<feature type="region of interest" description="Disordered" evidence="8">
    <location>
        <begin position="1165"/>
        <end position="1238"/>
    </location>
</feature>
<dbReference type="InterPro" id="IPR028889">
    <property type="entry name" value="USP"/>
</dbReference>
<evidence type="ECO:0000256" key="2">
    <source>
        <dbReference type="ARBA" id="ARBA00009085"/>
    </source>
</evidence>
<dbReference type="InterPro" id="IPR006615">
    <property type="entry name" value="Pept_C19_DUSP"/>
</dbReference>
<dbReference type="PROSITE" id="PS51283">
    <property type="entry name" value="DUSP"/>
    <property type="match status" value="1"/>
</dbReference>
<dbReference type="EC" id="3.4.19.12" evidence="3"/>
<comment type="similarity">
    <text evidence="2">Belongs to the peptidase C19 family.</text>
</comment>
<dbReference type="InterPro" id="IPR038765">
    <property type="entry name" value="Papain-like_cys_pep_sf"/>
</dbReference>
<evidence type="ECO:0000313" key="11">
    <source>
        <dbReference type="EMBL" id="GAA5809051.1"/>
    </source>
</evidence>
<evidence type="ECO:0000256" key="6">
    <source>
        <dbReference type="ARBA" id="ARBA00022801"/>
    </source>
</evidence>
<evidence type="ECO:0000256" key="8">
    <source>
        <dbReference type="SAM" id="MobiDB-lite"/>
    </source>
</evidence>
<dbReference type="PROSITE" id="PS50235">
    <property type="entry name" value="USP_3"/>
    <property type="match status" value="1"/>
</dbReference>
<evidence type="ECO:0000256" key="7">
    <source>
        <dbReference type="ARBA" id="ARBA00022807"/>
    </source>
</evidence>
<dbReference type="InterPro" id="IPR035927">
    <property type="entry name" value="DUSP-like_sf"/>
</dbReference>
<dbReference type="EMBL" id="BAABUK010000004">
    <property type="protein sequence ID" value="GAA5809051.1"/>
    <property type="molecule type" value="Genomic_DNA"/>
</dbReference>
<evidence type="ECO:0000259" key="9">
    <source>
        <dbReference type="PROSITE" id="PS50235"/>
    </source>
</evidence>
<name>A0ABP9YQA3_9FUNG</name>
<keyword evidence="4" id="KW-0645">Protease</keyword>
<feature type="compositionally biased region" description="Polar residues" evidence="8">
    <location>
        <begin position="1175"/>
        <end position="1213"/>
    </location>
</feature>
<dbReference type="SMART" id="SM00695">
    <property type="entry name" value="DUSP"/>
    <property type="match status" value="1"/>
</dbReference>
<dbReference type="SUPFAM" id="SSF143791">
    <property type="entry name" value="DUSP-like"/>
    <property type="match status" value="1"/>
</dbReference>
<keyword evidence="7" id="KW-0788">Thiol protease</keyword>
<feature type="domain" description="DUSP" evidence="10">
    <location>
        <begin position="31"/>
        <end position="140"/>
    </location>
</feature>
<evidence type="ECO:0000256" key="1">
    <source>
        <dbReference type="ARBA" id="ARBA00000707"/>
    </source>
</evidence>
<dbReference type="InterPro" id="IPR001394">
    <property type="entry name" value="Peptidase_C19_UCH"/>
</dbReference>
<reference evidence="11 12" key="1">
    <citation type="submission" date="2024-04" db="EMBL/GenBank/DDBJ databases">
        <title>genome sequences of Mucor flavus KT1a and Helicostylum pulchrum KT1b strains isolated from the surface of a dry-aged beef.</title>
        <authorList>
            <person name="Toyotome T."/>
            <person name="Hosono M."/>
            <person name="Torimaru M."/>
            <person name="Fukuda K."/>
            <person name="Mikami N."/>
        </authorList>
    </citation>
    <scope>NUCLEOTIDE SEQUENCE [LARGE SCALE GENOMIC DNA]</scope>
    <source>
        <strain evidence="11 12">KT1a</strain>
    </source>
</reference>
<dbReference type="PROSITE" id="PS00972">
    <property type="entry name" value="USP_1"/>
    <property type="match status" value="1"/>
</dbReference>
<dbReference type="PANTHER" id="PTHR21646">
    <property type="entry name" value="UBIQUITIN CARBOXYL-TERMINAL HYDROLASE"/>
    <property type="match status" value="1"/>
</dbReference>
<evidence type="ECO:0000256" key="4">
    <source>
        <dbReference type="ARBA" id="ARBA00022670"/>
    </source>
</evidence>
<feature type="region of interest" description="Disordered" evidence="8">
    <location>
        <begin position="786"/>
        <end position="813"/>
    </location>
</feature>
<dbReference type="SUPFAM" id="SSF54001">
    <property type="entry name" value="Cysteine proteinases"/>
    <property type="match status" value="1"/>
</dbReference>
<keyword evidence="6" id="KW-0378">Hydrolase</keyword>
<dbReference type="Proteomes" id="UP001473302">
    <property type="component" value="Unassembled WGS sequence"/>
</dbReference>
<evidence type="ECO:0000313" key="12">
    <source>
        <dbReference type="Proteomes" id="UP001473302"/>
    </source>
</evidence>
<dbReference type="Pfam" id="PF06337">
    <property type="entry name" value="DUSP"/>
    <property type="match status" value="1"/>
</dbReference>
<dbReference type="PANTHER" id="PTHR21646:SF24">
    <property type="entry name" value="UBIQUITIN CARBOXYL-TERMINAL HYDROLASE"/>
    <property type="match status" value="1"/>
</dbReference>
<accession>A0ABP9YQA3</accession>
<feature type="region of interest" description="Disordered" evidence="8">
    <location>
        <begin position="1"/>
        <end position="28"/>
    </location>
</feature>
<keyword evidence="12" id="KW-1185">Reference proteome</keyword>
<gene>
    <name evidence="11" type="ORF">MFLAVUS_002454</name>
</gene>
<keyword evidence="5" id="KW-0833">Ubl conjugation pathway</keyword>
<comment type="caution">
    <text evidence="11">The sequence shown here is derived from an EMBL/GenBank/DDBJ whole genome shotgun (WGS) entry which is preliminary data.</text>
</comment>
<sequence length="1238" mass="140076">MSDSDVEKSPVSTKRAREASFEDQATEQVTLDPKDQVKLISQLQEQHLKDGESWCLISKAWYDAWTKYCARMSNPDTRSIGEKTHPGLIRNQSLFKNGQIAEDLVYGQDVYGVPMSAWNKLVAWYGVHEESPDPIERQVINISNGLTVELYPPQFRLYAIEHDETSFISNLERCPVITLSQTSLVKDFLHAVREAFDLAPDTEIQAWILKESPVVSKVPNISVTNLSRATLLDTDDQDATLSRSGKFNLAIETKLERFPSESLTKNDTSSVSSTSSVFANGFNNLSTSTPPPPPSSLAVTPKFARGVCGLQNLGNTCFMNSALQCLSNTPQLTKYFLADLYKKDLNRENTLGLQGQMAEKYGELIKELWSGQESSIAPRIFKATLGKFNSLFNGYHQHDSQEVLAVLLDGLHEDLNKILKKPYTPSPDYDGLTDKEIAKLSWEHHSARNMSYIVDLFQGQFKSRLTCGYCNHISVTFDPFTYLSLPLPVKKQIKTSIVYVPYDPSQQLQRMVVTLNKEASIAHLQKEVAKMMSVEDPTSLLVVEIFSHKIYKVMPLYEPVAAIGSSDIIYVYQLPGPVPPVPKRSFGYSQQAEPPVVDENQLIVFPVYCATVSTNESSYNCDRVTQFGEPIVLAVPYKDADKPDLLYKLVSQHIERYTQFKLFEEIKDHDVTESFNTKELSFDTVVENGQPMDEELPPYETTMNHDANQDMDVDVQPQLIHTAAAVLPAGGKRIEPMSNLFAMKVFSATRSYSRDEELLPTTQNWTNLIDLRERAEQEYLQRQEYYKEQKENSADDSEMGEPTANSTDLNLDLQESITLPSEMEDDEEEDDEDDIVEDAAASYAQDGIDNNSMDDILQDVPYNTQSFEELKDEDETDDLDSIQNNSNYVSDTDSVSQFPVTTVTDPTPVTNNQPRFTSVSRQKVTLPPSTIIRQGEGILLEWTVKKAQQLFGTARSFADENAVNTEAWDDMNDLGDPNLDVGETNQPKQVTLSDCLNEFTKEEELSEEDLWFCPKCKKHQRATKKFDLWRLPEIIVVHLKRFSHSRTYKDKIDVMIDFPITELDLTDRVLGMDESQNAKEDENRLIYDLYAVDNHFGGLGGGHYTAYAQNFEDGNWYDFDDSRVRKVNAADVKTPAAYLLFYKRRRQVTSDTKDVETIIQEAKEKERQQAAEEANTFTPTESSSLFTPTEPSSSLFTPTEPSSLFTSTETNSLYDDPHQPIGEDQPITEFSQDLSDML</sequence>
<feature type="compositionally biased region" description="Polar residues" evidence="8">
    <location>
        <begin position="803"/>
        <end position="813"/>
    </location>
</feature>
<dbReference type="InterPro" id="IPR050185">
    <property type="entry name" value="Ub_carboxyl-term_hydrolase"/>
</dbReference>
<evidence type="ECO:0000259" key="10">
    <source>
        <dbReference type="PROSITE" id="PS51283"/>
    </source>
</evidence>
<dbReference type="InterPro" id="IPR018200">
    <property type="entry name" value="USP_CS"/>
</dbReference>
<organism evidence="11 12">
    <name type="scientific">Mucor flavus</name>
    <dbReference type="NCBI Taxonomy" id="439312"/>
    <lineage>
        <taxon>Eukaryota</taxon>
        <taxon>Fungi</taxon>
        <taxon>Fungi incertae sedis</taxon>
        <taxon>Mucoromycota</taxon>
        <taxon>Mucoromycotina</taxon>
        <taxon>Mucoromycetes</taxon>
        <taxon>Mucorales</taxon>
        <taxon>Mucorineae</taxon>
        <taxon>Mucoraceae</taxon>
        <taxon>Mucor</taxon>
    </lineage>
</organism>
<proteinExistence type="inferred from homology"/>
<feature type="compositionally biased region" description="Polar residues" evidence="8">
    <location>
        <begin position="1228"/>
        <end position="1238"/>
    </location>
</feature>
<protein>
    <recommendedName>
        <fullName evidence="3">ubiquitinyl hydrolase 1</fullName>
        <ecNumber evidence="3">3.4.19.12</ecNumber>
    </recommendedName>
</protein>
<comment type="catalytic activity">
    <reaction evidence="1">
        <text>Thiol-dependent hydrolysis of ester, thioester, amide, peptide and isopeptide bonds formed by the C-terminal Gly of ubiquitin (a 76-residue protein attached to proteins as an intracellular targeting signal).</text>
        <dbReference type="EC" id="3.4.19.12"/>
    </reaction>
</comment>
<dbReference type="Gene3D" id="3.30.2230.10">
    <property type="entry name" value="DUSP-like"/>
    <property type="match status" value="1"/>
</dbReference>